<protein>
    <recommendedName>
        <fullName evidence="4">DUF1134 domain-containing protein</fullName>
    </recommendedName>
</protein>
<comment type="caution">
    <text evidence="2">The sequence shown here is derived from an EMBL/GenBank/DDBJ whole genome shotgun (WGS) entry which is preliminary data.</text>
</comment>
<accession>R0EG74</accession>
<evidence type="ECO:0000256" key="1">
    <source>
        <dbReference type="SAM" id="MobiDB-lite"/>
    </source>
</evidence>
<feature type="compositionally biased region" description="Polar residues" evidence="1">
    <location>
        <begin position="77"/>
        <end position="88"/>
    </location>
</feature>
<dbReference type="Pfam" id="PF06577">
    <property type="entry name" value="EipA"/>
    <property type="match status" value="1"/>
</dbReference>
<reference evidence="2 3" key="1">
    <citation type="journal article" date="2013" name="Genome Announc.">
        <title>Draft Genome Sequence for Caulobacter sp. Strain OR37, a Bacterium Tolerant to Heavy Metals.</title>
        <authorList>
            <person name="Utturkar S.M."/>
            <person name="Bollmann A."/>
            <person name="Brzoska R.M."/>
            <person name="Klingeman D.M."/>
            <person name="Epstein S.E."/>
            <person name="Palumbo A.V."/>
            <person name="Brown S.D."/>
        </authorList>
    </citation>
    <scope>NUCLEOTIDE SEQUENCE [LARGE SCALE GENOMIC DNA]</scope>
    <source>
        <strain evidence="2 3">OR37</strain>
    </source>
</reference>
<sequence length="251" mass="26360">MDRRKLILSGAAVGLSSVAGEALARQRITSEQLPPAQPINGASSSAPARSVFDAPQTSSPPPAPTSGVQGPAPGPTPGSNGSQPVYDTGRAQTYSADEMIRATSDFLGVTAESAGAAIEKIFKDKGQPTAYVAGEEGSGAFIAGLRYGRGLLYMKGRPTLEVFWQGPSVGWDWGGNASRVFTLCYNLQYPDAIFRRFPGVEGSAYLIGGLGVNYQKADEITLAPIRAGVGLRLGANIGYVGYSRKRRTLPF</sequence>
<keyword evidence="3" id="KW-1185">Reference proteome</keyword>
<evidence type="ECO:0008006" key="4">
    <source>
        <dbReference type="Google" id="ProtNLM"/>
    </source>
</evidence>
<evidence type="ECO:0000313" key="3">
    <source>
        <dbReference type="Proteomes" id="UP000013063"/>
    </source>
</evidence>
<dbReference type="AlphaFoldDB" id="R0EG74"/>
<name>R0EG74_CAUVI</name>
<dbReference type="OrthoDB" id="9796051at2"/>
<evidence type="ECO:0000313" key="2">
    <source>
        <dbReference type="EMBL" id="ENZ80262.1"/>
    </source>
</evidence>
<dbReference type="RefSeq" id="WP_004623949.1">
    <property type="nucleotide sequence ID" value="NZ_APMP01000036.1"/>
</dbReference>
<dbReference type="PATRIC" id="fig|1292034.3.peg.3804"/>
<dbReference type="STRING" id="1292034.OR37_03832"/>
<gene>
    <name evidence="2" type="ORF">OR37_03832</name>
</gene>
<feature type="region of interest" description="Disordered" evidence="1">
    <location>
        <begin position="29"/>
        <end position="88"/>
    </location>
</feature>
<dbReference type="PIRSF" id="PIRSF033924">
    <property type="entry name" value="UCP033924"/>
    <property type="match status" value="1"/>
</dbReference>
<proteinExistence type="predicted"/>
<dbReference type="EMBL" id="APMP01000036">
    <property type="protein sequence ID" value="ENZ80262.1"/>
    <property type="molecule type" value="Genomic_DNA"/>
</dbReference>
<organism evidence="2 3">
    <name type="scientific">Caulobacter vibrioides OR37</name>
    <dbReference type="NCBI Taxonomy" id="1292034"/>
    <lineage>
        <taxon>Bacteria</taxon>
        <taxon>Pseudomonadati</taxon>
        <taxon>Pseudomonadota</taxon>
        <taxon>Alphaproteobacteria</taxon>
        <taxon>Caulobacterales</taxon>
        <taxon>Caulobacteraceae</taxon>
        <taxon>Caulobacter</taxon>
    </lineage>
</organism>
<dbReference type="eggNOG" id="COG5400">
    <property type="taxonomic scope" value="Bacteria"/>
</dbReference>
<dbReference type="InterPro" id="IPR008325">
    <property type="entry name" value="EipA-like"/>
</dbReference>
<dbReference type="Proteomes" id="UP000013063">
    <property type="component" value="Unassembled WGS sequence"/>
</dbReference>